<proteinExistence type="predicted"/>
<evidence type="ECO:0000313" key="2">
    <source>
        <dbReference type="Proteomes" id="UP000814140"/>
    </source>
</evidence>
<reference evidence="1" key="1">
    <citation type="submission" date="2021-03" db="EMBL/GenBank/DDBJ databases">
        <authorList>
            <consortium name="DOE Joint Genome Institute"/>
            <person name="Ahrendt S."/>
            <person name="Looney B.P."/>
            <person name="Miyauchi S."/>
            <person name="Morin E."/>
            <person name="Drula E."/>
            <person name="Courty P.E."/>
            <person name="Chicoki N."/>
            <person name="Fauchery L."/>
            <person name="Kohler A."/>
            <person name="Kuo A."/>
            <person name="Labutti K."/>
            <person name="Pangilinan J."/>
            <person name="Lipzen A."/>
            <person name="Riley R."/>
            <person name="Andreopoulos W."/>
            <person name="He G."/>
            <person name="Johnson J."/>
            <person name="Barry K.W."/>
            <person name="Grigoriev I.V."/>
            <person name="Nagy L."/>
            <person name="Hibbett D."/>
            <person name="Henrissat B."/>
            <person name="Matheny P.B."/>
            <person name="Labbe J."/>
            <person name="Martin F."/>
        </authorList>
    </citation>
    <scope>NUCLEOTIDE SEQUENCE</scope>
    <source>
        <strain evidence="1">HHB10654</strain>
    </source>
</reference>
<organism evidence="1 2">
    <name type="scientific">Artomyces pyxidatus</name>
    <dbReference type="NCBI Taxonomy" id="48021"/>
    <lineage>
        <taxon>Eukaryota</taxon>
        <taxon>Fungi</taxon>
        <taxon>Dikarya</taxon>
        <taxon>Basidiomycota</taxon>
        <taxon>Agaricomycotina</taxon>
        <taxon>Agaricomycetes</taxon>
        <taxon>Russulales</taxon>
        <taxon>Auriscalpiaceae</taxon>
        <taxon>Artomyces</taxon>
    </lineage>
</organism>
<name>A0ACB8SZT4_9AGAM</name>
<dbReference type="Proteomes" id="UP000814140">
    <property type="component" value="Unassembled WGS sequence"/>
</dbReference>
<reference evidence="1" key="2">
    <citation type="journal article" date="2022" name="New Phytol.">
        <title>Evolutionary transition to the ectomycorrhizal habit in the genomes of a hyperdiverse lineage of mushroom-forming fungi.</title>
        <authorList>
            <person name="Looney B."/>
            <person name="Miyauchi S."/>
            <person name="Morin E."/>
            <person name="Drula E."/>
            <person name="Courty P.E."/>
            <person name="Kohler A."/>
            <person name="Kuo A."/>
            <person name="LaButti K."/>
            <person name="Pangilinan J."/>
            <person name="Lipzen A."/>
            <person name="Riley R."/>
            <person name="Andreopoulos W."/>
            <person name="He G."/>
            <person name="Johnson J."/>
            <person name="Nolan M."/>
            <person name="Tritt A."/>
            <person name="Barry K.W."/>
            <person name="Grigoriev I.V."/>
            <person name="Nagy L.G."/>
            <person name="Hibbett D."/>
            <person name="Henrissat B."/>
            <person name="Matheny P.B."/>
            <person name="Labbe J."/>
            <person name="Martin F.M."/>
        </authorList>
    </citation>
    <scope>NUCLEOTIDE SEQUENCE</scope>
    <source>
        <strain evidence="1">HHB10654</strain>
    </source>
</reference>
<evidence type="ECO:0000313" key="1">
    <source>
        <dbReference type="EMBL" id="KAI0061955.1"/>
    </source>
</evidence>
<feature type="non-terminal residue" evidence="1">
    <location>
        <position position="1"/>
    </location>
</feature>
<keyword evidence="2" id="KW-1185">Reference proteome</keyword>
<dbReference type="EMBL" id="MU277210">
    <property type="protein sequence ID" value="KAI0061955.1"/>
    <property type="molecule type" value="Genomic_DNA"/>
</dbReference>
<gene>
    <name evidence="1" type="ORF">BV25DRAFT_1804935</name>
</gene>
<accession>A0ACB8SZT4</accession>
<sequence length="73" mass="7921">ASSVDAERAFSGGRLQMNHMQHGMSSQSFKAKMAIGSWIHTPLMPDMEIASSIVAARMKKESQANSDKVIVIS</sequence>
<protein>
    <submittedName>
        <fullName evidence="1">Uncharacterized protein</fullName>
    </submittedName>
</protein>
<comment type="caution">
    <text evidence="1">The sequence shown here is derived from an EMBL/GenBank/DDBJ whole genome shotgun (WGS) entry which is preliminary data.</text>
</comment>